<comment type="function">
    <text evidence="1">Accessory subunit of the mitochondrial membrane respiratory chain NADH dehydrogenase (Complex I), that is believed not to be involved in catalysis. Complex I functions in the transfer of electrons from NADH to the respiratory chain. The immediate electron acceptor for the enzyme is believed to be ubiquinone.</text>
</comment>
<proteinExistence type="inferred from homology"/>
<dbReference type="InterPro" id="IPR026192">
    <property type="entry name" value="NDUFC1"/>
</dbReference>
<comment type="similarity">
    <text evidence="3">Belongs to the complex I NDUFC1 subunit family.</text>
</comment>
<gene>
    <name evidence="18" type="primary">Ndufc1</name>
    <name evidence="18" type="ORF">LOXCUR_R15910</name>
</gene>
<dbReference type="Pfam" id="PF15088">
    <property type="entry name" value="NADH_dh_m_C1"/>
    <property type="match status" value="1"/>
</dbReference>
<evidence type="ECO:0000256" key="8">
    <source>
        <dbReference type="ARBA" id="ARBA00022692"/>
    </source>
</evidence>
<accession>A0A7K7JDH9</accession>
<dbReference type="GO" id="GO:0005743">
    <property type="term" value="C:mitochondrial inner membrane"/>
    <property type="evidence" value="ECO:0007669"/>
    <property type="project" value="UniProtKB-SubCell"/>
</dbReference>
<evidence type="ECO:0000256" key="13">
    <source>
        <dbReference type="ARBA" id="ARBA00023128"/>
    </source>
</evidence>
<keyword evidence="13" id="KW-0496">Mitochondrion</keyword>
<dbReference type="PANTHER" id="PTHR17097">
    <property type="entry name" value="NADH-UBIQUINONE OXIDOREDUCTASE KFYI SUBUNIT"/>
    <property type="match status" value="1"/>
</dbReference>
<name>A0A7K7JDH9_LOXCU</name>
<keyword evidence="14 17" id="KW-0472">Membrane</keyword>
<evidence type="ECO:0000256" key="2">
    <source>
        <dbReference type="ARBA" id="ARBA00004434"/>
    </source>
</evidence>
<evidence type="ECO:0000256" key="6">
    <source>
        <dbReference type="ARBA" id="ARBA00022448"/>
    </source>
</evidence>
<comment type="caution">
    <text evidence="18">The sequence shown here is derived from an EMBL/GenBank/DDBJ whole genome shotgun (WGS) entry which is preliminary data.</text>
</comment>
<keyword evidence="8 17" id="KW-0812">Transmembrane</keyword>
<evidence type="ECO:0000256" key="7">
    <source>
        <dbReference type="ARBA" id="ARBA00022660"/>
    </source>
</evidence>
<reference evidence="18 19" key="1">
    <citation type="submission" date="2019-09" db="EMBL/GenBank/DDBJ databases">
        <title>Bird 10,000 Genomes (B10K) Project - Family phase.</title>
        <authorList>
            <person name="Zhang G."/>
        </authorList>
    </citation>
    <scope>NUCLEOTIDE SEQUENCE [LARGE SCALE GENOMIC DNA]</scope>
    <source>
        <strain evidence="18">OUT-0011</strain>
        <tissue evidence="18">Muscle</tissue>
    </source>
</reference>
<feature type="non-terminal residue" evidence="18">
    <location>
        <position position="1"/>
    </location>
</feature>
<dbReference type="GO" id="GO:0045271">
    <property type="term" value="C:respiratory chain complex I"/>
    <property type="evidence" value="ECO:0007669"/>
    <property type="project" value="InterPro"/>
</dbReference>
<keyword evidence="9" id="KW-0999">Mitochondrion inner membrane</keyword>
<keyword evidence="12 17" id="KW-1133">Transmembrane helix</keyword>
<dbReference type="Proteomes" id="UP000564784">
    <property type="component" value="Unassembled WGS sequence"/>
</dbReference>
<evidence type="ECO:0000256" key="1">
    <source>
        <dbReference type="ARBA" id="ARBA00003195"/>
    </source>
</evidence>
<comment type="subcellular location">
    <subcellularLocation>
        <location evidence="2">Mitochondrion inner membrane</location>
        <topology evidence="2">Single-pass membrane protein</topology>
    </subcellularLocation>
</comment>
<evidence type="ECO:0000256" key="3">
    <source>
        <dbReference type="ARBA" id="ARBA00008713"/>
    </source>
</evidence>
<feature type="non-terminal residue" evidence="18">
    <location>
        <position position="80"/>
    </location>
</feature>
<keyword evidence="7" id="KW-0679">Respiratory chain</keyword>
<evidence type="ECO:0000313" key="18">
    <source>
        <dbReference type="EMBL" id="NWZ03479.1"/>
    </source>
</evidence>
<dbReference type="PANTHER" id="PTHR17097:SF0">
    <property type="entry name" value="NADH DEHYDROGENASE [UBIQUINONE] 1 SUBUNIT C1, MITOCHONDRIAL"/>
    <property type="match status" value="1"/>
</dbReference>
<evidence type="ECO:0000256" key="4">
    <source>
        <dbReference type="ARBA" id="ARBA00011533"/>
    </source>
</evidence>
<organism evidence="18 19">
    <name type="scientific">Loxia curvirostra</name>
    <name type="common">Red crossbill</name>
    <dbReference type="NCBI Taxonomy" id="64802"/>
    <lineage>
        <taxon>Eukaryota</taxon>
        <taxon>Metazoa</taxon>
        <taxon>Chordata</taxon>
        <taxon>Craniata</taxon>
        <taxon>Vertebrata</taxon>
        <taxon>Euteleostomi</taxon>
        <taxon>Archelosauria</taxon>
        <taxon>Archosauria</taxon>
        <taxon>Dinosauria</taxon>
        <taxon>Saurischia</taxon>
        <taxon>Theropoda</taxon>
        <taxon>Coelurosauria</taxon>
        <taxon>Aves</taxon>
        <taxon>Neognathae</taxon>
        <taxon>Neoaves</taxon>
        <taxon>Telluraves</taxon>
        <taxon>Australaves</taxon>
        <taxon>Passeriformes</taxon>
        <taxon>Passeroidea</taxon>
        <taxon>Fringillidae</taxon>
        <taxon>Carduelinae</taxon>
        <taxon>Loxia</taxon>
    </lineage>
</organism>
<evidence type="ECO:0000256" key="14">
    <source>
        <dbReference type="ARBA" id="ARBA00023136"/>
    </source>
</evidence>
<evidence type="ECO:0000256" key="11">
    <source>
        <dbReference type="ARBA" id="ARBA00022982"/>
    </source>
</evidence>
<protein>
    <recommendedName>
        <fullName evidence="5">NADH dehydrogenase [ubiquinone] 1 subunit C1, mitochondrial</fullName>
    </recommendedName>
    <alternativeName>
        <fullName evidence="15">Complex I-KFYI</fullName>
    </alternativeName>
    <alternativeName>
        <fullName evidence="16">NADH-ubiquinone oxidoreductase KFYI subunit</fullName>
    </alternativeName>
</protein>
<evidence type="ECO:0000256" key="17">
    <source>
        <dbReference type="SAM" id="Phobius"/>
    </source>
</evidence>
<keyword evidence="11" id="KW-0249">Electron transport</keyword>
<dbReference type="AlphaFoldDB" id="A0A7K7JDH9"/>
<keyword evidence="10" id="KW-0809">Transit peptide</keyword>
<sequence length="80" mass="8713">MAAGLRAVRRWGLVVAPPSLAFSRSASVVSTANNAQPNWLGVGLAFGTSAALWALLIKQHNEDVMEYERRKARAQCRQCS</sequence>
<keyword evidence="19" id="KW-1185">Reference proteome</keyword>
<dbReference type="EMBL" id="VZSM01006846">
    <property type="protein sequence ID" value="NWZ03479.1"/>
    <property type="molecule type" value="Genomic_DNA"/>
</dbReference>
<dbReference type="OrthoDB" id="9900059at2759"/>
<comment type="subunit">
    <text evidence="4">Complex I is composed of 45 different subunits.</text>
</comment>
<evidence type="ECO:0000256" key="12">
    <source>
        <dbReference type="ARBA" id="ARBA00022989"/>
    </source>
</evidence>
<evidence type="ECO:0000256" key="9">
    <source>
        <dbReference type="ARBA" id="ARBA00022792"/>
    </source>
</evidence>
<feature type="transmembrane region" description="Helical" evidence="17">
    <location>
        <begin position="37"/>
        <end position="57"/>
    </location>
</feature>
<evidence type="ECO:0000256" key="10">
    <source>
        <dbReference type="ARBA" id="ARBA00022946"/>
    </source>
</evidence>
<keyword evidence="6" id="KW-0813">Transport</keyword>
<evidence type="ECO:0000313" key="19">
    <source>
        <dbReference type="Proteomes" id="UP000564784"/>
    </source>
</evidence>
<evidence type="ECO:0000256" key="5">
    <source>
        <dbReference type="ARBA" id="ARBA00016767"/>
    </source>
</evidence>
<evidence type="ECO:0000256" key="15">
    <source>
        <dbReference type="ARBA" id="ARBA00030166"/>
    </source>
</evidence>
<evidence type="ECO:0000256" key="16">
    <source>
        <dbReference type="ARBA" id="ARBA00032841"/>
    </source>
</evidence>